<evidence type="ECO:0000313" key="1">
    <source>
        <dbReference type="EMBL" id="PHM24797.1"/>
    </source>
</evidence>
<proteinExistence type="predicted"/>
<dbReference type="Proteomes" id="UP000225833">
    <property type="component" value="Unassembled WGS sequence"/>
</dbReference>
<organism evidence="1 2">
    <name type="scientific">Xenorhabdus budapestensis</name>
    <dbReference type="NCBI Taxonomy" id="290110"/>
    <lineage>
        <taxon>Bacteria</taxon>
        <taxon>Pseudomonadati</taxon>
        <taxon>Pseudomonadota</taxon>
        <taxon>Gammaproteobacteria</taxon>
        <taxon>Enterobacterales</taxon>
        <taxon>Morganellaceae</taxon>
        <taxon>Xenorhabdus</taxon>
    </lineage>
</organism>
<sequence>MTNYLETIMRVQQQVLRQYNLNPFVLLKSPTSIATTKKISYSRLG</sequence>
<dbReference type="AlphaFoldDB" id="A0A2D0ISE8"/>
<gene>
    <name evidence="1" type="ORF">Xbud_03178</name>
</gene>
<name>A0A2D0ISE8_XENBU</name>
<protein>
    <submittedName>
        <fullName evidence="1">Uncharacterized protein</fullName>
    </submittedName>
</protein>
<accession>A0A2D0ISE8</accession>
<comment type="caution">
    <text evidence="1">The sequence shown here is derived from an EMBL/GenBank/DDBJ whole genome shotgun (WGS) entry which is preliminary data.</text>
</comment>
<dbReference type="EMBL" id="NIBS01000022">
    <property type="protein sequence ID" value="PHM24797.1"/>
    <property type="molecule type" value="Genomic_DNA"/>
</dbReference>
<evidence type="ECO:0000313" key="2">
    <source>
        <dbReference type="Proteomes" id="UP000225833"/>
    </source>
</evidence>
<reference evidence="1 2" key="1">
    <citation type="journal article" date="2017" name="Nat. Microbiol.">
        <title>Natural product diversity associated with the nematode symbionts Photorhabdus and Xenorhabdus.</title>
        <authorList>
            <person name="Tobias N.J."/>
            <person name="Wolff H."/>
            <person name="Djahanschiri B."/>
            <person name="Grundmann F."/>
            <person name="Kronenwerth M."/>
            <person name="Shi Y.M."/>
            <person name="Simonyi S."/>
            <person name="Grun P."/>
            <person name="Shapiro-Ilan D."/>
            <person name="Pidot S.J."/>
            <person name="Stinear T.P."/>
            <person name="Ebersberger I."/>
            <person name="Bode H.B."/>
        </authorList>
    </citation>
    <scope>NUCLEOTIDE SEQUENCE [LARGE SCALE GENOMIC DNA]</scope>
    <source>
        <strain evidence="1 2">DSM 16342</strain>
    </source>
</reference>